<comment type="similarity">
    <text evidence="1">Belongs to the RelE toxin family.</text>
</comment>
<reference evidence="3 4" key="1">
    <citation type="submission" date="2018-06" db="EMBL/GenBank/DDBJ databases">
        <title>Whole Genome Sequence of an efficient microsymbiont, Rhizobium tropici.</title>
        <authorList>
            <person name="Srinivasan R."/>
            <person name="Singh H.V."/>
            <person name="Srivastava R."/>
            <person name="Kumari B."/>
            <person name="Radhakrishna A."/>
        </authorList>
    </citation>
    <scope>NUCLEOTIDE SEQUENCE [LARGE SCALE GENOMIC DNA]</scope>
    <source>
        <strain evidence="3 4">IGFRI Rhizo-19</strain>
    </source>
</reference>
<gene>
    <name evidence="3" type="ORF">DQ393_07995</name>
</gene>
<sequence>MTYKVSFSALAEEDVIGIYEFIAKDSPSRALSFIRRLREQCETLKTMAARGPQREGLGPGVRIMVFERRVTAAYHIKNEQVVILRLFYAGQNIPSILLDEH</sequence>
<proteinExistence type="inferred from homology"/>
<dbReference type="OrthoDB" id="9814952at2"/>
<protein>
    <submittedName>
        <fullName evidence="3">Type II toxin-antitoxin system RelE/ParE family toxin</fullName>
    </submittedName>
</protein>
<keyword evidence="2" id="KW-1277">Toxin-antitoxin system</keyword>
<dbReference type="Pfam" id="PF05016">
    <property type="entry name" value="ParE_toxin"/>
    <property type="match status" value="1"/>
</dbReference>
<comment type="caution">
    <text evidence="3">The sequence shown here is derived from an EMBL/GenBank/DDBJ whole genome shotgun (WGS) entry which is preliminary data.</text>
</comment>
<dbReference type="PANTHER" id="PTHR33755">
    <property type="entry name" value="TOXIN PARE1-RELATED"/>
    <property type="match status" value="1"/>
</dbReference>
<dbReference type="InterPro" id="IPR007712">
    <property type="entry name" value="RelE/ParE_toxin"/>
</dbReference>
<dbReference type="InterPro" id="IPR035093">
    <property type="entry name" value="RelE/ParE_toxin_dom_sf"/>
</dbReference>
<dbReference type="Proteomes" id="UP000251205">
    <property type="component" value="Unassembled WGS sequence"/>
</dbReference>
<dbReference type="InterPro" id="IPR051803">
    <property type="entry name" value="TA_system_RelE-like_toxin"/>
</dbReference>
<dbReference type="PANTHER" id="PTHR33755:SF6">
    <property type="entry name" value="PLASMID STABILIZATION SYSTEM PROTEIN"/>
    <property type="match status" value="1"/>
</dbReference>
<evidence type="ECO:0000256" key="2">
    <source>
        <dbReference type="ARBA" id="ARBA00022649"/>
    </source>
</evidence>
<name>A0A329YFT6_RHITR</name>
<organism evidence="3 4">
    <name type="scientific">Rhizobium tropici</name>
    <dbReference type="NCBI Taxonomy" id="398"/>
    <lineage>
        <taxon>Bacteria</taxon>
        <taxon>Pseudomonadati</taxon>
        <taxon>Pseudomonadota</taxon>
        <taxon>Alphaproteobacteria</taxon>
        <taxon>Hyphomicrobiales</taxon>
        <taxon>Rhizobiaceae</taxon>
        <taxon>Rhizobium/Agrobacterium group</taxon>
        <taxon>Rhizobium</taxon>
    </lineage>
</organism>
<dbReference type="RefSeq" id="WP_112341231.1">
    <property type="nucleotide sequence ID" value="NZ_QMKK01000024.1"/>
</dbReference>
<evidence type="ECO:0000313" key="4">
    <source>
        <dbReference type="Proteomes" id="UP000251205"/>
    </source>
</evidence>
<dbReference type="Gene3D" id="3.30.2310.20">
    <property type="entry name" value="RelE-like"/>
    <property type="match status" value="1"/>
</dbReference>
<dbReference type="AlphaFoldDB" id="A0A329YFT6"/>
<evidence type="ECO:0000313" key="3">
    <source>
        <dbReference type="EMBL" id="RAX42216.1"/>
    </source>
</evidence>
<accession>A0A329YFT6</accession>
<dbReference type="EMBL" id="QMKK01000024">
    <property type="protein sequence ID" value="RAX42216.1"/>
    <property type="molecule type" value="Genomic_DNA"/>
</dbReference>
<evidence type="ECO:0000256" key="1">
    <source>
        <dbReference type="ARBA" id="ARBA00006226"/>
    </source>
</evidence>